<dbReference type="SMART" id="SM00490">
    <property type="entry name" value="HELICc"/>
    <property type="match status" value="1"/>
</dbReference>
<dbReference type="Gene3D" id="3.40.50.300">
    <property type="entry name" value="P-loop containing nucleotide triphosphate hydrolases"/>
    <property type="match status" value="2"/>
</dbReference>
<sequence>MGVHRITSLLQKQGWVPISPEEAEVDSACRLWKDWNPSLSFLYHGLPIQRIPAQSSILIDGNGLAFYLFKVSYARYLKSLFPGQMNSDSSFPPVKALKPTDLNKALPCMMPLNRLEDVTREFTSHLRLCNLQVQVFWDGPKRRFKTVTTQKRMKQRQEEWSNFQQYCDHGSLPNEKSILNFLRHFPVPSLFMQSVRKTLHQEHVDMIYCHEEADVELARKASGNSNAFVLGQDSDFYFYKDIQYISFDCIFSANDAIHACVGQRKDLAMLLGIEDEEMTELAIFLGNDYIQSVKVPKKKGSDQGDPLTVANYIREQEEGFLVSSNDYEIELAFVRALYNLEELDSFPLQDASDVGQLKSEEDEEMTKHLKIHLPADLFDVVDNALQEGLTLSETVRRCLSFCAEPPVGEIAILALEHLDAYDELMLPSTSALASQLERPPRWDNVRASYMIEKCISVILMSPRASLLVRLTQPSTLFSHYRFLCILTSKEPDESGYESPPEDSVEKEAEEPMFVERKVLPIDAHEDNIIQNIANNRVTIIHGETGCGKSSRVPVMLLNAPSPEPSLPSVKFFISQPRRIAAKGLVERVRSCEPEHRNKFAIRMGHGWREYETRETQAWFVTTGYLTRLLANHPEKFDDCTHLMIDEVHERSVDTDILCLLCRRLLERNKTIRLVLMSATLATKLYKEYFKVPNDPIHVGVRTFPITDYFVEDLNRFKLPPSEMKAAKAIVDECQKKKCKSAPSAADLSKRFSLAAHIAKTVGKPGTSVLIFVPGMNEIVAITECVENFFVAGIRYSTCPIHSDIPFDEQMEAFNEPDEDEVKIIIATNAAESSVTLPNVDHVICLGLCRQIIYNPVSHRQMLAPMWISQASAKQRAGRTGRVRPGNVYRLYTRQVFENFMDEFDPGEISRVPLDSIILMLKEMLHEEVIPVLGNCIEPPSMDTIDRSFESLHRSNFIEEPNDVADITSLGSFVSSLGIDLALGSLIGLGIQFGVASEAIEMAAMMSFPKTPFQITNTLFHDPSAFNEITSTGYVARCHFDANLYSEPMSLMNALYDYDMAPDKSKWCLHYRIAIARMKQLASTRNSLRTRVARYFGINEEVLFPESPPVLMPHAKINILRILQVWVFSDTIVETWPSKSNRLGDDGSLALNIPKGKNQNIEEIHLEQVLNPERHPHDIIRFIDLEQMGHFEYEGGFDLNGFMPEFQKKLVSYMIEMNVDLVCCYSDKDLFLFRSSEKMYDEISDSIFEGFEQYVKKDHIIAEHDIRIKRQGSMERKCGAWTIDFGSESAVRAKGPDVKQKIYQRLHLRGPSKDFAESVLDILDYNMKRGDVLSFFYWGFLAGKGKKKKKRTAQPTEQTFSLIARGACQAISKRDLQDLLGSPDIFMIVRADSTTKICFHEQENQPYLYKGRGKDLFATPCTTAESSWKRPLLKDTPEGARLLAVLASGQRRGGHRLRFTKLSPDGKKMSKDPEDTDDFQLDRAQTDLTRRWERLGMTGPVFVQENTVSASASNSTGPLYACCSNALEIKGGMLKVEGMTLLPPNPIFLLLSMLTFGLRPNQQVTWGGMQTAGSKDPGVVDKRQFNAALRWLQDQKQLLSDRGVQNPNFEFDGGRSKDLIATAIAFHNASDHMGETLHCFPDMILSLCNLFSYVDEYEMTVWESLGDKAFTEDNLTKWRREAKQRTTERKEARTPGRSSSKRAVTPSRTKSPKTPNRQNGTPKRNATTPTRNNVTGNATPRKTPQATPKTPNRSNTTPASKSSTPKRGEISEIPSSPPPSDKKEKSNAKLQNYIVFDNNIISDSSQWFATTQTGALGAGDFPSTNILALVHQTFVQEGLAGGGDDGNGESKPSTISLDNPKDWEIYSYTNSKGKTVYQARFVKNVIPILPLNGRGKNSLPKWMRRHMRPTSAPDEHKCLPPQVPHPKTSVVPLANNQKVLMYESIELAVKMEAAFWLDRQFCVHYKTGRRHWYQHDVAQMMAALRMNEEVEIEA</sequence>
<dbReference type="PANTHER" id="PTHR18934">
    <property type="entry name" value="ATP-DEPENDENT RNA HELICASE"/>
    <property type="match status" value="1"/>
</dbReference>
<evidence type="ECO:0000313" key="6">
    <source>
        <dbReference type="EMBL" id="CAJ1934539.1"/>
    </source>
</evidence>
<reference evidence="6" key="1">
    <citation type="submission" date="2023-08" db="EMBL/GenBank/DDBJ databases">
        <authorList>
            <person name="Audoor S."/>
            <person name="Bilcke G."/>
        </authorList>
    </citation>
    <scope>NUCLEOTIDE SEQUENCE</scope>
</reference>
<keyword evidence="1" id="KW-0547">Nucleotide-binding</keyword>
<evidence type="ECO:0000256" key="3">
    <source>
        <dbReference type="SAM" id="MobiDB-lite"/>
    </source>
</evidence>
<evidence type="ECO:0000256" key="1">
    <source>
        <dbReference type="ARBA" id="ARBA00022741"/>
    </source>
</evidence>
<dbReference type="SMART" id="SM00487">
    <property type="entry name" value="DEXDc"/>
    <property type="match status" value="1"/>
</dbReference>
<feature type="domain" description="Helicase ATP-binding" evidence="4">
    <location>
        <begin position="529"/>
        <end position="698"/>
    </location>
</feature>
<dbReference type="GO" id="GO:0005524">
    <property type="term" value="F:ATP binding"/>
    <property type="evidence" value="ECO:0007669"/>
    <property type="project" value="UniProtKB-KW"/>
</dbReference>
<dbReference type="SUPFAM" id="SSF52540">
    <property type="entry name" value="P-loop containing nucleoside triphosphate hydrolases"/>
    <property type="match status" value="1"/>
</dbReference>
<feature type="region of interest" description="Disordered" evidence="3">
    <location>
        <begin position="1681"/>
        <end position="1785"/>
    </location>
</feature>
<dbReference type="Gene3D" id="3.40.50.1010">
    <property type="entry name" value="5'-nuclease"/>
    <property type="match status" value="1"/>
</dbReference>
<dbReference type="EMBL" id="CAKOGP040000335">
    <property type="protein sequence ID" value="CAJ1934539.1"/>
    <property type="molecule type" value="Genomic_DNA"/>
</dbReference>
<dbReference type="PROSITE" id="PS51192">
    <property type="entry name" value="HELICASE_ATP_BIND_1"/>
    <property type="match status" value="1"/>
</dbReference>
<name>A0AAD2CH18_9STRA</name>
<dbReference type="Pfam" id="PF00271">
    <property type="entry name" value="Helicase_C"/>
    <property type="match status" value="1"/>
</dbReference>
<evidence type="ECO:0000259" key="4">
    <source>
        <dbReference type="PROSITE" id="PS51192"/>
    </source>
</evidence>
<dbReference type="Gene3D" id="1.20.120.1080">
    <property type="match status" value="1"/>
</dbReference>
<feature type="domain" description="Helicase C-terminal" evidence="5">
    <location>
        <begin position="752"/>
        <end position="924"/>
    </location>
</feature>
<dbReference type="InterPro" id="IPR014001">
    <property type="entry name" value="Helicase_ATP-bd"/>
</dbReference>
<dbReference type="PROSITE" id="PS51194">
    <property type="entry name" value="HELICASE_CTER"/>
    <property type="match status" value="1"/>
</dbReference>
<dbReference type="GO" id="GO:0003723">
    <property type="term" value="F:RNA binding"/>
    <property type="evidence" value="ECO:0007669"/>
    <property type="project" value="TreeGrafter"/>
</dbReference>
<dbReference type="CDD" id="cd18791">
    <property type="entry name" value="SF2_C_RHA"/>
    <property type="match status" value="1"/>
</dbReference>
<keyword evidence="2" id="KW-0067">ATP-binding</keyword>
<dbReference type="CDD" id="cd17917">
    <property type="entry name" value="DEXHc_RHA-like"/>
    <property type="match status" value="1"/>
</dbReference>
<accession>A0AAD2CH18</accession>
<organism evidence="6 7">
    <name type="scientific">Cylindrotheca closterium</name>
    <dbReference type="NCBI Taxonomy" id="2856"/>
    <lineage>
        <taxon>Eukaryota</taxon>
        <taxon>Sar</taxon>
        <taxon>Stramenopiles</taxon>
        <taxon>Ochrophyta</taxon>
        <taxon>Bacillariophyta</taxon>
        <taxon>Bacillariophyceae</taxon>
        <taxon>Bacillariophycidae</taxon>
        <taxon>Bacillariales</taxon>
        <taxon>Bacillariaceae</taxon>
        <taxon>Cylindrotheca</taxon>
    </lineage>
</organism>
<feature type="compositionally biased region" description="Polar residues" evidence="3">
    <location>
        <begin position="1695"/>
        <end position="1764"/>
    </location>
</feature>
<dbReference type="InterPro" id="IPR011545">
    <property type="entry name" value="DEAD/DEAH_box_helicase_dom"/>
</dbReference>
<proteinExistence type="predicted"/>
<dbReference type="InterPro" id="IPR029060">
    <property type="entry name" value="PIN-like_dom_sf"/>
</dbReference>
<dbReference type="InterPro" id="IPR001650">
    <property type="entry name" value="Helicase_C-like"/>
</dbReference>
<dbReference type="GO" id="GO:0004386">
    <property type="term" value="F:helicase activity"/>
    <property type="evidence" value="ECO:0007669"/>
    <property type="project" value="TreeGrafter"/>
</dbReference>
<feature type="compositionally biased region" description="Basic and acidic residues" evidence="3">
    <location>
        <begin position="1681"/>
        <end position="1693"/>
    </location>
</feature>
<dbReference type="PANTHER" id="PTHR18934:SF145">
    <property type="entry name" value="ATP-DEPENDENT RNA HELICASE DHX57-RELATED"/>
    <property type="match status" value="1"/>
</dbReference>
<comment type="caution">
    <text evidence="6">The sequence shown here is derived from an EMBL/GenBank/DDBJ whole genome shotgun (WGS) entry which is preliminary data.</text>
</comment>
<dbReference type="Proteomes" id="UP001295423">
    <property type="component" value="Unassembled WGS sequence"/>
</dbReference>
<dbReference type="SUPFAM" id="SSF88723">
    <property type="entry name" value="PIN domain-like"/>
    <property type="match status" value="1"/>
</dbReference>
<evidence type="ECO:0000259" key="5">
    <source>
        <dbReference type="PROSITE" id="PS51194"/>
    </source>
</evidence>
<gene>
    <name evidence="6" type="ORF">CYCCA115_LOCUS3879</name>
</gene>
<dbReference type="InterPro" id="IPR027417">
    <property type="entry name" value="P-loop_NTPase"/>
</dbReference>
<evidence type="ECO:0000256" key="2">
    <source>
        <dbReference type="ARBA" id="ARBA00022840"/>
    </source>
</evidence>
<evidence type="ECO:0000313" key="7">
    <source>
        <dbReference type="Proteomes" id="UP001295423"/>
    </source>
</evidence>
<dbReference type="Pfam" id="PF00270">
    <property type="entry name" value="DEAD"/>
    <property type="match status" value="1"/>
</dbReference>
<keyword evidence="7" id="KW-1185">Reference proteome</keyword>
<protein>
    <submittedName>
        <fullName evidence="6">Uncharacterized protein</fullName>
    </submittedName>
</protein>